<gene>
    <name evidence="3" type="ORF">KIH74_21345</name>
</gene>
<feature type="transmembrane region" description="Helical" evidence="2">
    <location>
        <begin position="197"/>
        <end position="221"/>
    </location>
</feature>
<feature type="transmembrane region" description="Helical" evidence="2">
    <location>
        <begin position="152"/>
        <end position="177"/>
    </location>
</feature>
<evidence type="ECO:0000256" key="2">
    <source>
        <dbReference type="SAM" id="Phobius"/>
    </source>
</evidence>
<feature type="region of interest" description="Disordered" evidence="1">
    <location>
        <begin position="463"/>
        <end position="510"/>
    </location>
</feature>
<keyword evidence="4" id="KW-1185">Reference proteome</keyword>
<proteinExistence type="predicted"/>
<reference evidence="3 4" key="1">
    <citation type="submission" date="2021-05" db="EMBL/GenBank/DDBJ databases">
        <title>Kineosporia and Streptomyces sp. nov. two new marine actinobacteria isolated from Coral.</title>
        <authorList>
            <person name="Buangrab K."/>
            <person name="Sutthacheep M."/>
            <person name="Yeemin T."/>
            <person name="Harunari E."/>
            <person name="Igarashi Y."/>
            <person name="Kanchanasin P."/>
            <person name="Tanasupawat S."/>
            <person name="Phongsopitanun W."/>
        </authorList>
    </citation>
    <scope>NUCLEOTIDE SEQUENCE [LARGE SCALE GENOMIC DNA]</scope>
    <source>
        <strain evidence="3 4">J2-2</strain>
    </source>
</reference>
<evidence type="ECO:0000256" key="1">
    <source>
        <dbReference type="SAM" id="MobiDB-lite"/>
    </source>
</evidence>
<feature type="compositionally biased region" description="Acidic residues" evidence="1">
    <location>
        <begin position="9"/>
        <end position="23"/>
    </location>
</feature>
<name>A0ABS5TK70_9ACTN</name>
<dbReference type="RefSeq" id="WP_214157841.1">
    <property type="nucleotide sequence ID" value="NZ_JAHBAY010000009.1"/>
</dbReference>
<keyword evidence="2" id="KW-1133">Transmembrane helix</keyword>
<feature type="transmembrane region" description="Helical" evidence="2">
    <location>
        <begin position="281"/>
        <end position="300"/>
    </location>
</feature>
<sequence length="510" mass="55498">MTDHHPEPDQEDIAEAEIVEDDPVTAGTVVPLPAEARRHPGVCFHGCGCGIHTLVSGNLRMPARSPRELDNGEMSQLFAAARRTTGMLSGHRKSLQEAGVRLELSATEADLRLDEFRRAVHGNGVGRATGLMLRLERDYRLLPPEFLRAPGVVIHLLALAVFGTVLVFDFFFFYRLFTDLLRVPVDPSPLERAPAQAVSLVLPLALVLAGRLLSAPVWRLLAHWRRPPGPDTSPWAYRALRVTQVVAICAFPLYLLVVLVNWAVIRGEVMRDKLFQPVDQAVVALVLLLAVTTVAVEVMISNPYVTSLARARKDAAKQLKQVVARRDAARAAIGEQEHAWRALRILHDDLLGRARSDLGRVWEMLILPSRFVHGRAGDVAPALSGTDDVVIDLRDGIPAGSSSTGQAESDVFQFFSGIRSPMPLLGPLDETARRIRDLDPARKLAEWHELGRMLVLQARDPAVAVPDPEPAPAPDSQPGPAPESAPETASGPASSPGFPTGARTNEDVIA</sequence>
<feature type="compositionally biased region" description="Pro residues" evidence="1">
    <location>
        <begin position="467"/>
        <end position="483"/>
    </location>
</feature>
<accession>A0ABS5TK70</accession>
<organism evidence="3 4">
    <name type="scientific">Kineosporia corallincola</name>
    <dbReference type="NCBI Taxonomy" id="2835133"/>
    <lineage>
        <taxon>Bacteria</taxon>
        <taxon>Bacillati</taxon>
        <taxon>Actinomycetota</taxon>
        <taxon>Actinomycetes</taxon>
        <taxon>Kineosporiales</taxon>
        <taxon>Kineosporiaceae</taxon>
        <taxon>Kineosporia</taxon>
    </lineage>
</organism>
<protein>
    <submittedName>
        <fullName evidence="3">Uncharacterized protein</fullName>
    </submittedName>
</protein>
<feature type="transmembrane region" description="Helical" evidence="2">
    <location>
        <begin position="242"/>
        <end position="265"/>
    </location>
</feature>
<keyword evidence="2" id="KW-0812">Transmembrane</keyword>
<feature type="region of interest" description="Disordered" evidence="1">
    <location>
        <begin position="1"/>
        <end position="24"/>
    </location>
</feature>
<comment type="caution">
    <text evidence="3">The sequence shown here is derived from an EMBL/GenBank/DDBJ whole genome shotgun (WGS) entry which is preliminary data.</text>
</comment>
<dbReference type="Proteomes" id="UP001197247">
    <property type="component" value="Unassembled WGS sequence"/>
</dbReference>
<evidence type="ECO:0000313" key="4">
    <source>
        <dbReference type="Proteomes" id="UP001197247"/>
    </source>
</evidence>
<evidence type="ECO:0000313" key="3">
    <source>
        <dbReference type="EMBL" id="MBT0771497.1"/>
    </source>
</evidence>
<keyword evidence="2" id="KW-0472">Membrane</keyword>
<dbReference type="EMBL" id="JAHBAY010000009">
    <property type="protein sequence ID" value="MBT0771497.1"/>
    <property type="molecule type" value="Genomic_DNA"/>
</dbReference>